<feature type="region of interest" description="Disordered" evidence="1">
    <location>
        <begin position="1"/>
        <end position="155"/>
    </location>
</feature>
<protein>
    <submittedName>
        <fullName evidence="2">Uncharacterized protein</fullName>
    </submittedName>
</protein>
<feature type="compositionally biased region" description="Basic and acidic residues" evidence="1">
    <location>
        <begin position="1"/>
        <end position="11"/>
    </location>
</feature>
<evidence type="ECO:0000313" key="2">
    <source>
        <dbReference type="EMBL" id="CAA9325308.1"/>
    </source>
</evidence>
<sequence>AAKLAAEERARGILHRRPAAGRADHVGGGAQLPGAQLPSRRRPARRPGAVLSQQCRSAGRGGAGQGGARRIPGPRRPRSPERLLRSQGVGAGPALVHDRRGVHGEVPGRGAARRAAADPRAGKNAGDQQEPAFRSAGDGRGVRDRGEAGTGGECV</sequence>
<dbReference type="EMBL" id="CADCTV010000396">
    <property type="protein sequence ID" value="CAA9325308.1"/>
    <property type="molecule type" value="Genomic_DNA"/>
</dbReference>
<reference evidence="2" key="1">
    <citation type="submission" date="2020-02" db="EMBL/GenBank/DDBJ databases">
        <authorList>
            <person name="Meier V. D."/>
        </authorList>
    </citation>
    <scope>NUCLEOTIDE SEQUENCE</scope>
    <source>
        <strain evidence="2">AVDCRST_MAG89</strain>
    </source>
</reference>
<evidence type="ECO:0000256" key="1">
    <source>
        <dbReference type="SAM" id="MobiDB-lite"/>
    </source>
</evidence>
<name>A0A6J4L6M3_9BACT</name>
<gene>
    <name evidence="2" type="ORF">AVDCRST_MAG89-1865</name>
</gene>
<proteinExistence type="predicted"/>
<accession>A0A6J4L6M3</accession>
<organism evidence="2">
    <name type="scientific">uncultured Gemmatimonadota bacterium</name>
    <dbReference type="NCBI Taxonomy" id="203437"/>
    <lineage>
        <taxon>Bacteria</taxon>
        <taxon>Pseudomonadati</taxon>
        <taxon>Gemmatimonadota</taxon>
        <taxon>environmental samples</taxon>
    </lineage>
</organism>
<feature type="non-terminal residue" evidence="2">
    <location>
        <position position="1"/>
    </location>
</feature>
<feature type="non-terminal residue" evidence="2">
    <location>
        <position position="155"/>
    </location>
</feature>
<dbReference type="AlphaFoldDB" id="A0A6J4L6M3"/>